<name>A0A2P5PA66_9CHLR</name>
<dbReference type="Pfam" id="PF20334">
    <property type="entry name" value="DUF6629"/>
    <property type="match status" value="1"/>
</dbReference>
<comment type="caution">
    <text evidence="1">The sequence shown here is derived from an EMBL/GenBank/DDBJ whole genome shotgun (WGS) entry which is preliminary data.</text>
</comment>
<dbReference type="Proteomes" id="UP000235653">
    <property type="component" value="Unassembled WGS sequence"/>
</dbReference>
<evidence type="ECO:0000313" key="1">
    <source>
        <dbReference type="EMBL" id="PPD59203.1"/>
    </source>
</evidence>
<gene>
    <name evidence="1" type="ORF">JP09_000565</name>
</gene>
<sequence>MCFSAVASFAGGTVISGVGVATQREKLKPEQRLFASIPFIFALQQFAEGALWLTLGSGSHGVIQDTATKIFLAVALVAWPSVIPLSIYLMEKVKERKAVLILLIVAGGIVSAFNAYSLVNYQVTAQIQGLHIKYLDNFPSSQGFIPVLYGVSTIVPLFVSSVKRVWILGLAISISLAVSVIFYTQFVTSVWCFFAALLSVMIFWIVRTSRKTLDVKTS</sequence>
<keyword evidence="2" id="KW-1185">Reference proteome</keyword>
<protein>
    <submittedName>
        <fullName evidence="1">Uncharacterized protein</fullName>
    </submittedName>
</protein>
<dbReference type="EMBL" id="JQAN02000001">
    <property type="protein sequence ID" value="PPD59203.1"/>
    <property type="molecule type" value="Genomic_DNA"/>
</dbReference>
<dbReference type="AlphaFoldDB" id="A0A2P5PA66"/>
<evidence type="ECO:0000313" key="2">
    <source>
        <dbReference type="Proteomes" id="UP000235653"/>
    </source>
</evidence>
<reference evidence="1 2" key="1">
    <citation type="journal article" date="2017" name="ISME J.">
        <title>Grape pomace compost harbors organohalide-respiring Dehalogenimonas species with novel reductive dehalogenase genes.</title>
        <authorList>
            <person name="Yang Y."/>
            <person name="Higgins S.A."/>
            <person name="Yan J."/>
            <person name="Simsir B."/>
            <person name="Chourey K."/>
            <person name="Iyer R."/>
            <person name="Hettich R.L."/>
            <person name="Baldwin B."/>
            <person name="Ogles D.M."/>
            <person name="Loffler F.E."/>
        </authorList>
    </citation>
    <scope>NUCLEOTIDE SEQUENCE [LARGE SCALE GENOMIC DNA]</scope>
    <source>
        <strain evidence="1 2">GP</strain>
    </source>
</reference>
<organism evidence="1 2">
    <name type="scientific">Dehalogenimonas etheniformans</name>
    <dbReference type="NCBI Taxonomy" id="1536648"/>
    <lineage>
        <taxon>Bacteria</taxon>
        <taxon>Bacillati</taxon>
        <taxon>Chloroflexota</taxon>
        <taxon>Dehalococcoidia</taxon>
        <taxon>Dehalococcoidales</taxon>
        <taxon>Dehalococcoidaceae</taxon>
        <taxon>Dehalogenimonas</taxon>
    </lineage>
</organism>
<accession>A0A2P5PA66</accession>
<dbReference type="InterPro" id="IPR046737">
    <property type="entry name" value="DUF6629"/>
</dbReference>
<proteinExistence type="predicted"/>
<dbReference type="RefSeq" id="WP_190259890.1">
    <property type="nucleotide sequence ID" value="NZ_CP058566.2"/>
</dbReference>